<accession>A0A0K2V4K0</accession>
<name>A0A0K2V4K0_LEPSM</name>
<evidence type="ECO:0000313" key="1">
    <source>
        <dbReference type="EMBL" id="CDW45250.1"/>
    </source>
</evidence>
<dbReference type="AlphaFoldDB" id="A0A0K2V4K0"/>
<sequence>MKKRKGSKLTNRRLKYDAIPCWFKNCPFYLLGQQPDRRSGRTTTHACFQEEYCGTGNMGQQVVEADNVTSIEEIKAQNLSLDNGPANISIVDIEYGLLFARFHFDYVHGRTVINHQLSIFHNMIFIMAHGNFRLPFCKVDHKMNKKWILPFLNS</sequence>
<dbReference type="EMBL" id="HACA01027889">
    <property type="protein sequence ID" value="CDW45250.1"/>
    <property type="molecule type" value="Transcribed_RNA"/>
</dbReference>
<organism evidence="1">
    <name type="scientific">Lepeophtheirus salmonis</name>
    <name type="common">Salmon louse</name>
    <name type="synonym">Caligus salmonis</name>
    <dbReference type="NCBI Taxonomy" id="72036"/>
    <lineage>
        <taxon>Eukaryota</taxon>
        <taxon>Metazoa</taxon>
        <taxon>Ecdysozoa</taxon>
        <taxon>Arthropoda</taxon>
        <taxon>Crustacea</taxon>
        <taxon>Multicrustacea</taxon>
        <taxon>Hexanauplia</taxon>
        <taxon>Copepoda</taxon>
        <taxon>Siphonostomatoida</taxon>
        <taxon>Caligidae</taxon>
        <taxon>Lepeophtheirus</taxon>
    </lineage>
</organism>
<proteinExistence type="predicted"/>
<reference evidence="1" key="1">
    <citation type="submission" date="2014-05" db="EMBL/GenBank/DDBJ databases">
        <authorList>
            <person name="Chronopoulou M."/>
        </authorList>
    </citation>
    <scope>NUCLEOTIDE SEQUENCE</scope>
    <source>
        <tissue evidence="1">Whole organism</tissue>
    </source>
</reference>
<protein>
    <submittedName>
        <fullName evidence="1">Uncharacterized protein</fullName>
    </submittedName>
</protein>